<evidence type="ECO:0000313" key="9">
    <source>
        <dbReference type="Proteomes" id="UP000451565"/>
    </source>
</evidence>
<evidence type="ECO:0000256" key="2">
    <source>
        <dbReference type="ARBA" id="ARBA00009399"/>
    </source>
</evidence>
<feature type="transmembrane region" description="Helical" evidence="6">
    <location>
        <begin position="79"/>
        <end position="99"/>
    </location>
</feature>
<keyword evidence="9" id="KW-1185">Reference proteome</keyword>
<feature type="transmembrane region" description="Helical" evidence="6">
    <location>
        <begin position="120"/>
        <end position="144"/>
    </location>
</feature>
<evidence type="ECO:0000256" key="3">
    <source>
        <dbReference type="ARBA" id="ARBA00022692"/>
    </source>
</evidence>
<keyword evidence="5 6" id="KW-0472">Membrane</keyword>
<keyword evidence="4 6" id="KW-1133">Transmembrane helix</keyword>
<dbReference type="GO" id="GO:0000271">
    <property type="term" value="P:polysaccharide biosynthetic process"/>
    <property type="evidence" value="ECO:0007669"/>
    <property type="project" value="InterPro"/>
</dbReference>
<evidence type="ECO:0000256" key="1">
    <source>
        <dbReference type="ARBA" id="ARBA00004141"/>
    </source>
</evidence>
<keyword evidence="3 6" id="KW-0812">Transmembrane</keyword>
<comment type="subcellular location">
    <subcellularLocation>
        <location evidence="1">Membrane</location>
        <topology evidence="1">Multi-pass membrane protein</topology>
    </subcellularLocation>
</comment>
<organism evidence="8 9">
    <name type="scientific">Glaciimonas soli</name>
    <dbReference type="NCBI Taxonomy" id="2590999"/>
    <lineage>
        <taxon>Bacteria</taxon>
        <taxon>Pseudomonadati</taxon>
        <taxon>Pseudomonadota</taxon>
        <taxon>Betaproteobacteria</taxon>
        <taxon>Burkholderiales</taxon>
        <taxon>Oxalobacteraceae</taxon>
        <taxon>Glaciimonas</taxon>
    </lineage>
</organism>
<sequence length="181" mass="19612">MRRCGDGSWDWLDIRLGGASAAPGVRVALAGTFGTSMIRGIATICRRLPASVLGFMVVGGIGFVVDACVMMLLYKYAGLPLYLSRVLSFLVAVFVTWLLNRSFVFASKTRTSARAKREYVGYLAVQTAGALLNLGIFSSLIAGFPGLRTYPVIALMVGSGTAMIFNYYGLRHWVFGPAREH</sequence>
<dbReference type="OrthoDB" id="7926501at2"/>
<dbReference type="PANTHER" id="PTHR38459:SF1">
    <property type="entry name" value="PROPHAGE BACTOPRENOL-LINKED GLUCOSE TRANSLOCASE HOMOLOG"/>
    <property type="match status" value="1"/>
</dbReference>
<feature type="transmembrane region" description="Helical" evidence="6">
    <location>
        <begin position="150"/>
        <end position="170"/>
    </location>
</feature>
<dbReference type="Proteomes" id="UP000451565">
    <property type="component" value="Unassembled WGS sequence"/>
</dbReference>
<dbReference type="Pfam" id="PF04138">
    <property type="entry name" value="GtrA_DPMS_TM"/>
    <property type="match status" value="1"/>
</dbReference>
<evidence type="ECO:0000313" key="8">
    <source>
        <dbReference type="EMBL" id="MQR02582.1"/>
    </source>
</evidence>
<evidence type="ECO:0000259" key="7">
    <source>
        <dbReference type="Pfam" id="PF04138"/>
    </source>
</evidence>
<gene>
    <name evidence="8" type="ORF">GEV47_18050</name>
</gene>
<feature type="transmembrane region" description="Helical" evidence="6">
    <location>
        <begin position="50"/>
        <end position="73"/>
    </location>
</feature>
<comment type="similarity">
    <text evidence="2">Belongs to the GtrA family.</text>
</comment>
<dbReference type="AlphaFoldDB" id="A0A843YZD0"/>
<reference evidence="8 9" key="1">
    <citation type="submission" date="2019-10" db="EMBL/GenBank/DDBJ databases">
        <title>Glaciimonas soli sp. nov., a psychrophilic bacterium isolated from the forest soil of a high elevation mountain in Taiwan.</title>
        <authorList>
            <person name="Wang L.-T."/>
            <person name="Shieh W.Y."/>
        </authorList>
    </citation>
    <scope>NUCLEOTIDE SEQUENCE [LARGE SCALE GENOMIC DNA]</scope>
    <source>
        <strain evidence="8 9">GS1</strain>
    </source>
</reference>
<comment type="caution">
    <text evidence="8">The sequence shown here is derived from an EMBL/GenBank/DDBJ whole genome shotgun (WGS) entry which is preliminary data.</text>
</comment>
<dbReference type="PANTHER" id="PTHR38459">
    <property type="entry name" value="PROPHAGE BACTOPRENOL-LINKED GLUCOSE TRANSLOCASE HOMOLOG"/>
    <property type="match status" value="1"/>
</dbReference>
<evidence type="ECO:0000256" key="5">
    <source>
        <dbReference type="ARBA" id="ARBA00023136"/>
    </source>
</evidence>
<evidence type="ECO:0000256" key="4">
    <source>
        <dbReference type="ARBA" id="ARBA00022989"/>
    </source>
</evidence>
<dbReference type="InterPro" id="IPR051401">
    <property type="entry name" value="GtrA_CellWall_Glycosyl"/>
</dbReference>
<dbReference type="EMBL" id="WINI01000010">
    <property type="protein sequence ID" value="MQR02582.1"/>
    <property type="molecule type" value="Genomic_DNA"/>
</dbReference>
<feature type="domain" description="GtrA/DPMS transmembrane" evidence="7">
    <location>
        <begin position="55"/>
        <end position="175"/>
    </location>
</feature>
<proteinExistence type="inferred from homology"/>
<name>A0A843YZD0_9BURK</name>
<evidence type="ECO:0000256" key="6">
    <source>
        <dbReference type="SAM" id="Phobius"/>
    </source>
</evidence>
<dbReference type="GO" id="GO:0005886">
    <property type="term" value="C:plasma membrane"/>
    <property type="evidence" value="ECO:0007669"/>
    <property type="project" value="TreeGrafter"/>
</dbReference>
<dbReference type="InterPro" id="IPR007267">
    <property type="entry name" value="GtrA_DPMS_TM"/>
</dbReference>
<protein>
    <submittedName>
        <fullName evidence="8">GtrA family protein</fullName>
    </submittedName>
</protein>
<accession>A0A843YZD0</accession>